<name>A0A1V1P7Q6_9BACT</name>
<gene>
    <name evidence="1" type="ORF">OMM_08488</name>
</gene>
<protein>
    <submittedName>
        <fullName evidence="1">Uncharacterized protein</fullName>
    </submittedName>
</protein>
<sequence length="151" mass="16673">MKSSFESAKESIISTKAYQTPQVDANGDGKSNTLTDLNLIKNVIIGNGTFINSGIPLVKKVWISPGKMVSQGNGVHIHVSNIYSQNDIAQVWAVITPPYTEKEFKEIDMKSLPSIELYPLSSKEYVGRYNGLTLQGTYRVSVFVRDNKGIC</sequence>
<evidence type="ECO:0000313" key="1">
    <source>
        <dbReference type="EMBL" id="ETR70881.1"/>
    </source>
</evidence>
<organism evidence="1 2">
    <name type="scientific">Candidatus Magnetoglobus multicellularis str. Araruama</name>
    <dbReference type="NCBI Taxonomy" id="890399"/>
    <lineage>
        <taxon>Bacteria</taxon>
        <taxon>Pseudomonadati</taxon>
        <taxon>Thermodesulfobacteriota</taxon>
        <taxon>Desulfobacteria</taxon>
        <taxon>Desulfobacterales</taxon>
        <taxon>Desulfobacteraceae</taxon>
        <taxon>Candidatus Magnetoglobus</taxon>
    </lineage>
</organism>
<accession>A0A1V1P7Q6</accession>
<dbReference type="AlphaFoldDB" id="A0A1V1P7Q6"/>
<comment type="caution">
    <text evidence="1">The sequence shown here is derived from an EMBL/GenBank/DDBJ whole genome shotgun (WGS) entry which is preliminary data.</text>
</comment>
<evidence type="ECO:0000313" key="2">
    <source>
        <dbReference type="Proteomes" id="UP000189670"/>
    </source>
</evidence>
<dbReference type="Proteomes" id="UP000189670">
    <property type="component" value="Unassembled WGS sequence"/>
</dbReference>
<proteinExistence type="predicted"/>
<dbReference type="EMBL" id="ATBP01000354">
    <property type="protein sequence ID" value="ETR70881.1"/>
    <property type="molecule type" value="Genomic_DNA"/>
</dbReference>
<reference evidence="2" key="1">
    <citation type="submission" date="2012-11" db="EMBL/GenBank/DDBJ databases">
        <authorList>
            <person name="Lucero-Rivera Y.E."/>
            <person name="Tovar-Ramirez D."/>
        </authorList>
    </citation>
    <scope>NUCLEOTIDE SEQUENCE [LARGE SCALE GENOMIC DNA]</scope>
    <source>
        <strain evidence="2">Araruama</strain>
    </source>
</reference>